<dbReference type="RefSeq" id="WP_369280771.1">
    <property type="nucleotide sequence ID" value="NZ_JBJVMW010000038.1"/>
</dbReference>
<evidence type="ECO:0000256" key="3">
    <source>
        <dbReference type="ARBA" id="ARBA00022692"/>
    </source>
</evidence>
<dbReference type="Proteomes" id="UP001631993">
    <property type="component" value="Unassembled WGS sequence"/>
</dbReference>
<evidence type="ECO:0000256" key="1">
    <source>
        <dbReference type="ARBA" id="ARBA00004651"/>
    </source>
</evidence>
<dbReference type="InterPro" id="IPR036259">
    <property type="entry name" value="MFS_trans_sf"/>
</dbReference>
<protein>
    <submittedName>
        <fullName evidence="9">MFS transporter</fullName>
    </submittedName>
</protein>
<proteinExistence type="predicted"/>
<gene>
    <name evidence="9" type="ORF">ACKI1S_45445</name>
</gene>
<dbReference type="EMBL" id="JBJVNE010000045">
    <property type="protein sequence ID" value="MFM9653318.1"/>
    <property type="molecule type" value="Genomic_DNA"/>
</dbReference>
<dbReference type="Gene3D" id="1.20.1250.20">
    <property type="entry name" value="MFS general substrate transporter like domains"/>
    <property type="match status" value="1"/>
</dbReference>
<evidence type="ECO:0000313" key="10">
    <source>
        <dbReference type="Proteomes" id="UP001631993"/>
    </source>
</evidence>
<reference evidence="9 10" key="1">
    <citation type="submission" date="2024-12" db="EMBL/GenBank/DDBJ databases">
        <title>Forecasting of Potato common scab and diversities of Pathogenic streptomyces spp. in china.</title>
        <authorList>
            <person name="Handique U."/>
            <person name="Wu J."/>
        </authorList>
    </citation>
    <scope>NUCLEOTIDE SEQUENCE [LARGE SCALE GENOMIC DNA]</scope>
    <source>
        <strain evidence="9 10">ZRIMU1585</strain>
    </source>
</reference>
<dbReference type="PANTHER" id="PTHR42718">
    <property type="entry name" value="MAJOR FACILITATOR SUPERFAMILY MULTIDRUG TRANSPORTER MFSC"/>
    <property type="match status" value="1"/>
</dbReference>
<dbReference type="InterPro" id="IPR011701">
    <property type="entry name" value="MFS"/>
</dbReference>
<dbReference type="PROSITE" id="PS50850">
    <property type="entry name" value="MFS"/>
    <property type="match status" value="1"/>
</dbReference>
<evidence type="ECO:0000259" key="8">
    <source>
        <dbReference type="PROSITE" id="PS50850"/>
    </source>
</evidence>
<dbReference type="Pfam" id="PF07690">
    <property type="entry name" value="MFS_1"/>
    <property type="match status" value="1"/>
</dbReference>
<keyword evidence="3 7" id="KW-0812">Transmembrane</keyword>
<dbReference type="InterPro" id="IPR020846">
    <property type="entry name" value="MFS_dom"/>
</dbReference>
<organism evidence="9 10">
    <name type="scientific">Streptomyces galilaeus</name>
    <dbReference type="NCBI Taxonomy" id="33899"/>
    <lineage>
        <taxon>Bacteria</taxon>
        <taxon>Bacillati</taxon>
        <taxon>Actinomycetota</taxon>
        <taxon>Actinomycetes</taxon>
        <taxon>Kitasatosporales</taxon>
        <taxon>Streptomycetaceae</taxon>
        <taxon>Streptomyces</taxon>
    </lineage>
</organism>
<comment type="caution">
    <text evidence="9">The sequence shown here is derived from an EMBL/GenBank/DDBJ whole genome shotgun (WGS) entry which is preliminary data.</text>
</comment>
<keyword evidence="5 7" id="KW-0472">Membrane</keyword>
<dbReference type="SUPFAM" id="SSF103473">
    <property type="entry name" value="MFS general substrate transporter"/>
    <property type="match status" value="1"/>
</dbReference>
<evidence type="ECO:0000256" key="4">
    <source>
        <dbReference type="ARBA" id="ARBA00022989"/>
    </source>
</evidence>
<feature type="domain" description="Major facilitator superfamily (MFS) profile" evidence="8">
    <location>
        <begin position="1"/>
        <end position="96"/>
    </location>
</feature>
<comment type="subcellular location">
    <subcellularLocation>
        <location evidence="1">Cell membrane</location>
        <topology evidence="1">Multi-pass membrane protein</topology>
    </subcellularLocation>
</comment>
<evidence type="ECO:0000313" key="9">
    <source>
        <dbReference type="EMBL" id="MFM9653318.1"/>
    </source>
</evidence>
<evidence type="ECO:0000256" key="7">
    <source>
        <dbReference type="SAM" id="Phobius"/>
    </source>
</evidence>
<dbReference type="PANTHER" id="PTHR42718:SF9">
    <property type="entry name" value="MAJOR FACILITATOR SUPERFAMILY MULTIDRUG TRANSPORTER MFSC"/>
    <property type="match status" value="1"/>
</dbReference>
<name>A0ABW9IY59_STRGJ</name>
<evidence type="ECO:0000256" key="6">
    <source>
        <dbReference type="ARBA" id="ARBA00023251"/>
    </source>
</evidence>
<accession>A0ABW9IY59</accession>
<sequence>MHGLGNGLSFPSLNIAAVGGLPDEQQGLASGLITSSIQIGAGIGVALPASLMATGGPGLDGYRLAFLVAGGFSLLGATLASIGLRARVGHEPQARA</sequence>
<keyword evidence="6" id="KW-0046">Antibiotic resistance</keyword>
<keyword evidence="4 7" id="KW-1133">Transmembrane helix</keyword>
<keyword evidence="2" id="KW-0813">Transport</keyword>
<evidence type="ECO:0000256" key="2">
    <source>
        <dbReference type="ARBA" id="ARBA00022448"/>
    </source>
</evidence>
<evidence type="ECO:0000256" key="5">
    <source>
        <dbReference type="ARBA" id="ARBA00023136"/>
    </source>
</evidence>
<feature type="transmembrane region" description="Helical" evidence="7">
    <location>
        <begin position="64"/>
        <end position="84"/>
    </location>
</feature>
<keyword evidence="10" id="KW-1185">Reference proteome</keyword>